<dbReference type="EMBL" id="BMRE01000043">
    <property type="protein sequence ID" value="GGU67866.1"/>
    <property type="molecule type" value="Genomic_DNA"/>
</dbReference>
<feature type="transmembrane region" description="Helical" evidence="1">
    <location>
        <begin position="29"/>
        <end position="46"/>
    </location>
</feature>
<accession>A0ABQ2V637</accession>
<comment type="caution">
    <text evidence="2">The sequence shown here is derived from an EMBL/GenBank/DDBJ whole genome shotgun (WGS) entry which is preliminary data.</text>
</comment>
<dbReference type="Proteomes" id="UP000649573">
    <property type="component" value="Unassembled WGS sequence"/>
</dbReference>
<keyword evidence="1" id="KW-1133">Transmembrane helix</keyword>
<reference evidence="3" key="1">
    <citation type="journal article" date="2019" name="Int. J. Syst. Evol. Microbiol.">
        <title>The Global Catalogue of Microorganisms (GCM) 10K type strain sequencing project: providing services to taxonomists for standard genome sequencing and annotation.</title>
        <authorList>
            <consortium name="The Broad Institute Genomics Platform"/>
            <consortium name="The Broad Institute Genome Sequencing Center for Infectious Disease"/>
            <person name="Wu L."/>
            <person name="Ma J."/>
        </authorList>
    </citation>
    <scope>NUCLEOTIDE SEQUENCE [LARGE SCALE GENOMIC DNA]</scope>
    <source>
        <strain evidence="3">JCM 3296</strain>
    </source>
</reference>
<name>A0ABQ2V637_9PSEU</name>
<keyword evidence="1" id="KW-0472">Membrane</keyword>
<organism evidence="2 3">
    <name type="scientific">Lentzea flava</name>
    <dbReference type="NCBI Taxonomy" id="103732"/>
    <lineage>
        <taxon>Bacteria</taxon>
        <taxon>Bacillati</taxon>
        <taxon>Actinomycetota</taxon>
        <taxon>Actinomycetes</taxon>
        <taxon>Pseudonocardiales</taxon>
        <taxon>Pseudonocardiaceae</taxon>
        <taxon>Lentzea</taxon>
    </lineage>
</organism>
<sequence length="56" mass="6520">MPNPNPHRPPQRRTTFWDLLDRREPFRRLLLLLITLGIITLALTHGPEAVPVLLSR</sequence>
<evidence type="ECO:0000313" key="3">
    <source>
        <dbReference type="Proteomes" id="UP000649573"/>
    </source>
</evidence>
<gene>
    <name evidence="2" type="ORF">GCM10010178_69520</name>
</gene>
<proteinExistence type="predicted"/>
<protein>
    <submittedName>
        <fullName evidence="2">Uncharacterized protein</fullName>
    </submittedName>
</protein>
<evidence type="ECO:0000313" key="2">
    <source>
        <dbReference type="EMBL" id="GGU67866.1"/>
    </source>
</evidence>
<keyword evidence="3" id="KW-1185">Reference proteome</keyword>
<keyword evidence="1" id="KW-0812">Transmembrane</keyword>
<evidence type="ECO:0000256" key="1">
    <source>
        <dbReference type="SAM" id="Phobius"/>
    </source>
</evidence>
<dbReference type="RefSeq" id="WP_189257987.1">
    <property type="nucleotide sequence ID" value="NZ_BMRE01000043.1"/>
</dbReference>